<feature type="region of interest" description="Disordered" evidence="1">
    <location>
        <begin position="63"/>
        <end position="89"/>
    </location>
</feature>
<reference evidence="2 3" key="1">
    <citation type="journal article" date="2013" name="Int. J. Syst. Evol. Microbiol.">
        <title>Tumebacillus flagellatus sp. nov., an alpha-amylase/pullulanase-producing bacterium isolated from cassava wastewater.</title>
        <authorList>
            <person name="Wang Q."/>
            <person name="Xie N."/>
            <person name="Qin Y."/>
            <person name="Shen N."/>
            <person name="Zhu J."/>
            <person name="Mi H."/>
            <person name="Huang R."/>
        </authorList>
    </citation>
    <scope>NUCLEOTIDE SEQUENCE [LARGE SCALE GENOMIC DNA]</scope>
    <source>
        <strain evidence="2 3">GST4</strain>
    </source>
</reference>
<organism evidence="2 3">
    <name type="scientific">Tumebacillus flagellatus</name>
    <dbReference type="NCBI Taxonomy" id="1157490"/>
    <lineage>
        <taxon>Bacteria</taxon>
        <taxon>Bacillati</taxon>
        <taxon>Bacillota</taxon>
        <taxon>Bacilli</taxon>
        <taxon>Bacillales</taxon>
        <taxon>Alicyclobacillaceae</taxon>
        <taxon>Tumebacillus</taxon>
    </lineage>
</organism>
<evidence type="ECO:0000256" key="1">
    <source>
        <dbReference type="SAM" id="MobiDB-lite"/>
    </source>
</evidence>
<dbReference type="AlphaFoldDB" id="A0A074LP79"/>
<keyword evidence="3" id="KW-1185">Reference proteome</keyword>
<feature type="region of interest" description="Disordered" evidence="1">
    <location>
        <begin position="623"/>
        <end position="643"/>
    </location>
</feature>
<evidence type="ECO:0000313" key="3">
    <source>
        <dbReference type="Proteomes" id="UP000027931"/>
    </source>
</evidence>
<comment type="caution">
    <text evidence="2">The sequence shown here is derived from an EMBL/GenBank/DDBJ whole genome shotgun (WGS) entry which is preliminary data.</text>
</comment>
<feature type="compositionally biased region" description="Basic and acidic residues" evidence="1">
    <location>
        <begin position="623"/>
        <end position="639"/>
    </location>
</feature>
<feature type="region of interest" description="Disordered" evidence="1">
    <location>
        <begin position="1"/>
        <end position="36"/>
    </location>
</feature>
<dbReference type="OrthoDB" id="2378920at2"/>
<feature type="compositionally biased region" description="Polar residues" evidence="1">
    <location>
        <begin position="1"/>
        <end position="13"/>
    </location>
</feature>
<dbReference type="STRING" id="1157490.EL26_07230"/>
<accession>A0A074LP79</accession>
<proteinExistence type="predicted"/>
<dbReference type="EMBL" id="JMIR01000007">
    <property type="protein sequence ID" value="KEO83971.1"/>
    <property type="molecule type" value="Genomic_DNA"/>
</dbReference>
<sequence>MFQPPTQASSTQGPLAAPLQPGTEPPARKQANSMGAVGSLSSARILQLQKTIGNRAVAQMLQQQRAAQLNKSKGKSAEQDKEQDKEQDPEFNLTHEMFKHLANNLMAPDVAKPIIESFIKLVLGIIGNQLTAMGGNVVAAIKIVLAVLASFREAVNFWQDLNPNVRAVLKYGIGVVLYKFDEYMGKYVKQTEVHQSFETYAADDNESPEWVKSFSHYFNIVEKSVGYADGVKRATNWVYAYLTSGTKESTPEPGDTAKSLAPIDKQPNNNPPKNKQPKSRTVDLKLIKLDLQDLTIAKTEKDEDDPKKIEKLGGLDSKSAVTLRLFGKEYRVDEIHARLDWGMNFAIDATFNNKKIVDRSDFLIFQLENLILNQLTVGNKGLETLEIGIGKFKAGDLLSLADAKGRYQKGEGYNFEAGQVALNFPSPFETSISAGVELQLGPNGDFEKLVISSFQAGNFTWKSAEVNNAHLEVKDVKYNLQETYGIPLILQVNKLLINEQKQVEKFETGVEVEKWEVLKGLTVKGALLAGYDGRLYLRAAGAMIALDKGIVHGYGAIEELTYDEDKTVTGKMSQLSFSIGMFALDAENVVINKDGSVSIKKARGIIGKQEDTSSSELDKVLKPEDKEQLQERMQGEKNKRNSGPMIGVEAEDILIQDGEFTYKKWQTKTSLGDVYKLSLFGGSVKGMIDKKEGKASLYGKVDFPKKGGLWPLEIGATLPLPPTPISLFVNAEIDGGISATVNGDVSKVKSAANDPVYNINARASLDASLIFSLGAGVKLGHEVLLALRAYLKASAILKASTSASVEGQVRLDEKSGTLVQDDAKPVQFRYQFDAELKAQIQAIVDLVAFLVYKKKLYSKTLVEWTLGTYHMEGTVGERKGEMVNAVETPKKGGGQDETLGGAVPGKIKPPDDKLVNELMYEDELANVKQSDVKDDQLLYRVAHTQLSKCDEITDEKILEVNKQLRSVADPTVPDDMIAKLVGQAEAFINERRKKFKSLLMTKEEWVQYSYTKDKRVTILPVDKELYNYHRAQRVDEKKKILLKLRALLHEYCQGSFKSRKSMAKRLWLDTFKEERRLHQAG</sequence>
<dbReference type="Proteomes" id="UP000027931">
    <property type="component" value="Unassembled WGS sequence"/>
</dbReference>
<name>A0A074LP79_9BACL</name>
<dbReference type="RefSeq" id="WP_038086002.1">
    <property type="nucleotide sequence ID" value="NZ_JMIR01000007.1"/>
</dbReference>
<evidence type="ECO:0000313" key="2">
    <source>
        <dbReference type="EMBL" id="KEO83971.1"/>
    </source>
</evidence>
<protein>
    <submittedName>
        <fullName evidence="2">Uncharacterized protein</fullName>
    </submittedName>
</protein>
<feature type="compositionally biased region" description="Basic and acidic residues" evidence="1">
    <location>
        <begin position="75"/>
        <end position="88"/>
    </location>
</feature>
<gene>
    <name evidence="2" type="ORF">EL26_07230</name>
</gene>
<feature type="region of interest" description="Disordered" evidence="1">
    <location>
        <begin position="247"/>
        <end position="280"/>
    </location>
</feature>